<evidence type="ECO:0000313" key="1">
    <source>
        <dbReference type="EMBL" id="KAF7726234.1"/>
    </source>
</evidence>
<comment type="caution">
    <text evidence="1">The sequence shown here is derived from an EMBL/GenBank/DDBJ whole genome shotgun (WGS) entry which is preliminary data.</text>
</comment>
<proteinExistence type="predicted"/>
<accession>A0A8H7BSP4</accession>
<dbReference type="Proteomes" id="UP000605846">
    <property type="component" value="Unassembled WGS sequence"/>
</dbReference>
<gene>
    <name evidence="1" type="ORF">EC973_008943</name>
</gene>
<dbReference type="AlphaFoldDB" id="A0A8H7BSP4"/>
<organism evidence="1 2">
    <name type="scientific">Apophysomyces ossiformis</name>
    <dbReference type="NCBI Taxonomy" id="679940"/>
    <lineage>
        <taxon>Eukaryota</taxon>
        <taxon>Fungi</taxon>
        <taxon>Fungi incertae sedis</taxon>
        <taxon>Mucoromycota</taxon>
        <taxon>Mucoromycotina</taxon>
        <taxon>Mucoromycetes</taxon>
        <taxon>Mucorales</taxon>
        <taxon>Mucorineae</taxon>
        <taxon>Mucoraceae</taxon>
        <taxon>Apophysomyces</taxon>
    </lineage>
</organism>
<evidence type="ECO:0000313" key="2">
    <source>
        <dbReference type="Proteomes" id="UP000605846"/>
    </source>
</evidence>
<sequence>MAVDKHIIAEGPGNIRPPESDITDDWLYNRDITGKQLESHIGERNTVVLKEMWCKEAESCGYYSVRCPCRPEYLDRRPLLNNVQHKHSIPGTSSSRTKKPCAYGRSAGGFHSLPLAARRYLWYQFRRRSEDLR</sequence>
<name>A0A8H7BSP4_9FUNG</name>
<dbReference type="EMBL" id="JABAYA010000081">
    <property type="protein sequence ID" value="KAF7726234.1"/>
    <property type="molecule type" value="Genomic_DNA"/>
</dbReference>
<feature type="non-terminal residue" evidence="1">
    <location>
        <position position="133"/>
    </location>
</feature>
<keyword evidence="2" id="KW-1185">Reference proteome</keyword>
<reference evidence="1" key="1">
    <citation type="submission" date="2020-01" db="EMBL/GenBank/DDBJ databases">
        <title>Genome Sequencing of Three Apophysomyces-Like Fungal Strains Confirms a Novel Fungal Genus in the Mucoromycota with divergent Burkholderia-like Endosymbiotic Bacteria.</title>
        <authorList>
            <person name="Stajich J.E."/>
            <person name="Macias A.M."/>
            <person name="Carter-House D."/>
            <person name="Lovett B."/>
            <person name="Kasson L.R."/>
            <person name="Berry K."/>
            <person name="Grigoriev I."/>
            <person name="Chang Y."/>
            <person name="Spatafora J."/>
            <person name="Kasson M.T."/>
        </authorList>
    </citation>
    <scope>NUCLEOTIDE SEQUENCE</scope>
    <source>
        <strain evidence="1">NRRL A-21654</strain>
    </source>
</reference>
<protein>
    <submittedName>
        <fullName evidence="1">Uncharacterized protein</fullName>
    </submittedName>
</protein>